<dbReference type="AlphaFoldDB" id="A0A164QL06"/>
<organism evidence="1 2">
    <name type="scientific">Sistotremastrum niveocremeum HHB9708</name>
    <dbReference type="NCBI Taxonomy" id="1314777"/>
    <lineage>
        <taxon>Eukaryota</taxon>
        <taxon>Fungi</taxon>
        <taxon>Dikarya</taxon>
        <taxon>Basidiomycota</taxon>
        <taxon>Agaricomycotina</taxon>
        <taxon>Agaricomycetes</taxon>
        <taxon>Sistotremastrales</taxon>
        <taxon>Sistotremastraceae</taxon>
        <taxon>Sertulicium</taxon>
        <taxon>Sertulicium niveocremeum</taxon>
    </lineage>
</organism>
<protein>
    <recommendedName>
        <fullName evidence="3">F-box domain-containing protein</fullName>
    </recommendedName>
</protein>
<evidence type="ECO:0000313" key="2">
    <source>
        <dbReference type="Proteomes" id="UP000076722"/>
    </source>
</evidence>
<name>A0A164QL06_9AGAM</name>
<evidence type="ECO:0008006" key="3">
    <source>
        <dbReference type="Google" id="ProtNLM"/>
    </source>
</evidence>
<gene>
    <name evidence="1" type="ORF">SISNIDRAFT_488926</name>
</gene>
<sequence length="312" mass="36069">MDASRSPHVLRLRRLIYPATSPALPHDIQRLIAELAAKDGRKMTIVTLMKVSSSFAAWLRPMLYGSVRITKYLNISAFVEDPSRFSLVKHLFISTEYDPVFDSHVMSSCDRLQSLAIQGFSLPRYSPQKHRGSRSAARTLCEPSFVMLFQTNCNLFEAYRLTTPIVLRSCTHLAIEHTSVDIRSISYLLSIVPTVTHLALFYQYPRLFAVQHMAEFCDKNPQLSIIVLCQFLKRTRAVFDELWNNTTFGRHNFELVDSRVAFVEILGRKRGPVNYWRDLTTGKIDVWELGRERLKARDEEVSQGIERLYQYE</sequence>
<dbReference type="Proteomes" id="UP000076722">
    <property type="component" value="Unassembled WGS sequence"/>
</dbReference>
<keyword evidence="2" id="KW-1185">Reference proteome</keyword>
<evidence type="ECO:0000313" key="1">
    <source>
        <dbReference type="EMBL" id="KZS89752.1"/>
    </source>
</evidence>
<proteinExistence type="predicted"/>
<dbReference type="EMBL" id="KV419425">
    <property type="protein sequence ID" value="KZS89752.1"/>
    <property type="molecule type" value="Genomic_DNA"/>
</dbReference>
<accession>A0A164QL06</accession>
<dbReference type="OrthoDB" id="3145912at2759"/>
<reference evidence="1 2" key="1">
    <citation type="journal article" date="2016" name="Mol. Biol. Evol.">
        <title>Comparative Genomics of Early-Diverging Mushroom-Forming Fungi Provides Insights into the Origins of Lignocellulose Decay Capabilities.</title>
        <authorList>
            <person name="Nagy L.G."/>
            <person name="Riley R."/>
            <person name="Tritt A."/>
            <person name="Adam C."/>
            <person name="Daum C."/>
            <person name="Floudas D."/>
            <person name="Sun H."/>
            <person name="Yadav J.S."/>
            <person name="Pangilinan J."/>
            <person name="Larsson K.H."/>
            <person name="Matsuura K."/>
            <person name="Barry K."/>
            <person name="Labutti K."/>
            <person name="Kuo R."/>
            <person name="Ohm R.A."/>
            <person name="Bhattacharya S.S."/>
            <person name="Shirouzu T."/>
            <person name="Yoshinaga Y."/>
            <person name="Martin F.M."/>
            <person name="Grigoriev I.V."/>
            <person name="Hibbett D.S."/>
        </authorList>
    </citation>
    <scope>NUCLEOTIDE SEQUENCE [LARGE SCALE GENOMIC DNA]</scope>
    <source>
        <strain evidence="1 2">HHB9708</strain>
    </source>
</reference>